<feature type="chain" id="PRO_5024399808" description="Arginine transporter" evidence="1">
    <location>
        <begin position="16"/>
        <end position="120"/>
    </location>
</feature>
<evidence type="ECO:0000256" key="1">
    <source>
        <dbReference type="SAM" id="SignalP"/>
    </source>
</evidence>
<keyword evidence="1" id="KW-0732">Signal</keyword>
<feature type="signal peptide" evidence="1">
    <location>
        <begin position="1"/>
        <end position="15"/>
    </location>
</feature>
<evidence type="ECO:0000313" key="3">
    <source>
        <dbReference type="Proteomes" id="UP000309550"/>
    </source>
</evidence>
<protein>
    <recommendedName>
        <fullName evidence="4">Arginine transporter</fullName>
    </recommendedName>
</protein>
<proteinExistence type="predicted"/>
<reference evidence="2 3" key="1">
    <citation type="submission" date="2019-05" db="EMBL/GenBank/DDBJ databases">
        <title>Sulfitobacter sabulilitoris sp. nov., isolated from a marine sand.</title>
        <authorList>
            <person name="Yoon J.-H."/>
        </authorList>
    </citation>
    <scope>NUCLEOTIDE SEQUENCE [LARGE SCALE GENOMIC DNA]</scope>
    <source>
        <strain evidence="2 3">HSMS-29</strain>
    </source>
</reference>
<dbReference type="AlphaFoldDB" id="A0A5S3PC39"/>
<evidence type="ECO:0000313" key="2">
    <source>
        <dbReference type="EMBL" id="TMM51243.1"/>
    </source>
</evidence>
<dbReference type="PROSITE" id="PS51257">
    <property type="entry name" value="PROKAR_LIPOPROTEIN"/>
    <property type="match status" value="1"/>
</dbReference>
<accession>A0A5S3PC39</accession>
<dbReference type="EMBL" id="VANS01000004">
    <property type="protein sequence ID" value="TMM51243.1"/>
    <property type="molecule type" value="Genomic_DNA"/>
</dbReference>
<name>A0A5S3PC39_9RHOB</name>
<dbReference type="OrthoDB" id="7659053at2"/>
<gene>
    <name evidence="2" type="ORF">FDT80_15410</name>
</gene>
<dbReference type="RefSeq" id="WP_138663202.1">
    <property type="nucleotide sequence ID" value="NZ_VANS01000004.1"/>
</dbReference>
<comment type="caution">
    <text evidence="2">The sequence shown here is derived from an EMBL/GenBank/DDBJ whole genome shotgun (WGS) entry which is preliminary data.</text>
</comment>
<keyword evidence="3" id="KW-1185">Reference proteome</keyword>
<organism evidence="2 3">
    <name type="scientific">Sulfitobacter sabulilitoris</name>
    <dbReference type="NCBI Taxonomy" id="2562655"/>
    <lineage>
        <taxon>Bacteria</taxon>
        <taxon>Pseudomonadati</taxon>
        <taxon>Pseudomonadota</taxon>
        <taxon>Alphaproteobacteria</taxon>
        <taxon>Rhodobacterales</taxon>
        <taxon>Roseobacteraceae</taxon>
        <taxon>Sulfitobacter</taxon>
    </lineage>
</organism>
<sequence>MTRLILALGACGVLAACGGGTRYSSYNAQGTVVPVLFATGPIATACMADNRKAASRARCGCVQAVADRALSGPDQRRGARYFEDPGKLQEVRQSSNAANERFWLAWKAFGNQAANLCRAT</sequence>
<evidence type="ECO:0008006" key="4">
    <source>
        <dbReference type="Google" id="ProtNLM"/>
    </source>
</evidence>
<dbReference type="Proteomes" id="UP000309550">
    <property type="component" value="Unassembled WGS sequence"/>
</dbReference>